<reference evidence="1" key="1">
    <citation type="submission" date="2020-08" db="EMBL/GenBank/DDBJ databases">
        <title>Ramlibacter sp. GTP1 16S ribosomal RNA gene genome sequencing and assembly.</title>
        <authorList>
            <person name="Kang M."/>
        </authorList>
    </citation>
    <scope>NUCLEOTIDE SEQUENCE</scope>
    <source>
        <strain evidence="1">GTP1</strain>
    </source>
</reference>
<proteinExistence type="predicted"/>
<keyword evidence="2" id="KW-1185">Reference proteome</keyword>
<comment type="caution">
    <text evidence="1">The sequence shown here is derived from an EMBL/GenBank/DDBJ whole genome shotgun (WGS) entry which is preliminary data.</text>
</comment>
<organism evidence="1 2">
    <name type="scientific">Ramlibacter albus</name>
    <dbReference type="NCBI Taxonomy" id="2079448"/>
    <lineage>
        <taxon>Bacteria</taxon>
        <taxon>Pseudomonadati</taxon>
        <taxon>Pseudomonadota</taxon>
        <taxon>Betaproteobacteria</taxon>
        <taxon>Burkholderiales</taxon>
        <taxon>Comamonadaceae</taxon>
        <taxon>Ramlibacter</taxon>
    </lineage>
</organism>
<sequence>MAHPSLQYLRDYESLYGVWARANEAADAAEKALEGNGSAEAEAQAQQLRRAADDAFEALAIFIRSNPL</sequence>
<protein>
    <submittedName>
        <fullName evidence="1">Uncharacterized protein</fullName>
    </submittedName>
</protein>
<dbReference type="RefSeq" id="WP_187082109.1">
    <property type="nucleotide sequence ID" value="NZ_JACORU010000005.1"/>
</dbReference>
<dbReference type="AlphaFoldDB" id="A0A923MA00"/>
<evidence type="ECO:0000313" key="1">
    <source>
        <dbReference type="EMBL" id="MBC5765626.1"/>
    </source>
</evidence>
<evidence type="ECO:0000313" key="2">
    <source>
        <dbReference type="Proteomes" id="UP000596827"/>
    </source>
</evidence>
<name>A0A923MA00_9BURK</name>
<gene>
    <name evidence="1" type="ORF">H8R02_14255</name>
</gene>
<dbReference type="Proteomes" id="UP000596827">
    <property type="component" value="Unassembled WGS sequence"/>
</dbReference>
<accession>A0A923MA00</accession>
<dbReference type="EMBL" id="JACORU010000005">
    <property type="protein sequence ID" value="MBC5765626.1"/>
    <property type="molecule type" value="Genomic_DNA"/>
</dbReference>